<evidence type="ECO:0000313" key="2">
    <source>
        <dbReference type="Proteomes" id="UP000077248"/>
    </source>
</evidence>
<dbReference type="AlphaFoldDB" id="A0A177D247"/>
<dbReference type="GeneID" id="29118256"/>
<dbReference type="RefSeq" id="XP_018378962.1">
    <property type="nucleotide sequence ID" value="XM_018532662.1"/>
</dbReference>
<keyword evidence="2" id="KW-1185">Reference proteome</keyword>
<dbReference type="KEGG" id="aalt:CC77DRAFT_663666"/>
<reference evidence="1 2" key="1">
    <citation type="submission" date="2016-05" db="EMBL/GenBank/DDBJ databases">
        <title>Comparative analysis of secretome profiles of manganese(II)-oxidizing ascomycete fungi.</title>
        <authorList>
            <consortium name="DOE Joint Genome Institute"/>
            <person name="Zeiner C.A."/>
            <person name="Purvine S.O."/>
            <person name="Zink E.M."/>
            <person name="Wu S."/>
            <person name="Pasa-Tolic L."/>
            <person name="Chaput D.L."/>
            <person name="Haridas S."/>
            <person name="Grigoriev I.V."/>
            <person name="Santelli C.M."/>
            <person name="Hansel C.M."/>
        </authorList>
    </citation>
    <scope>NUCLEOTIDE SEQUENCE [LARGE SCALE GENOMIC DNA]</scope>
    <source>
        <strain evidence="1 2">SRC1lrK2f</strain>
    </source>
</reference>
<name>A0A177D247_ALTAL</name>
<dbReference type="EMBL" id="KV441509">
    <property type="protein sequence ID" value="OAG13541.1"/>
    <property type="molecule type" value="Genomic_DNA"/>
</dbReference>
<protein>
    <submittedName>
        <fullName evidence="1">Uncharacterized protein</fullName>
    </submittedName>
</protein>
<dbReference type="VEuPathDB" id="FungiDB:CC77DRAFT_663666"/>
<sequence>MRPAVLRLSEHRTIGWVRAPSTREEHISHSDTIRARHPAAQATFLEAEILGSTATPLASYMTGAISLHLAPQHHTPPWPTTPYQQHLTMRMPCLGSFKVTRFAPCTPRILRPIGCLLCLHTHSRCNPYKLQQTPLPIYQHPRSLITVVTPCRMLRLCSLFTAIINRASEPRSWSYLESYLRRHRLIPRSLNAYNDRGARLPKHCAQRCFRPVMSTLAAAHNLHSGFNQLLCFRSYFSTVRRSSPKWRH</sequence>
<dbReference type="Proteomes" id="UP000077248">
    <property type="component" value="Unassembled WGS sequence"/>
</dbReference>
<organism evidence="1 2">
    <name type="scientific">Alternaria alternata</name>
    <name type="common">Alternaria rot fungus</name>
    <name type="synonym">Torula alternata</name>
    <dbReference type="NCBI Taxonomy" id="5599"/>
    <lineage>
        <taxon>Eukaryota</taxon>
        <taxon>Fungi</taxon>
        <taxon>Dikarya</taxon>
        <taxon>Ascomycota</taxon>
        <taxon>Pezizomycotina</taxon>
        <taxon>Dothideomycetes</taxon>
        <taxon>Pleosporomycetidae</taxon>
        <taxon>Pleosporales</taxon>
        <taxon>Pleosporineae</taxon>
        <taxon>Pleosporaceae</taxon>
        <taxon>Alternaria</taxon>
        <taxon>Alternaria sect. Alternaria</taxon>
        <taxon>Alternaria alternata complex</taxon>
    </lineage>
</organism>
<evidence type="ECO:0000313" key="1">
    <source>
        <dbReference type="EMBL" id="OAG13541.1"/>
    </source>
</evidence>
<gene>
    <name evidence="1" type="ORF">CC77DRAFT_663666</name>
</gene>
<proteinExistence type="predicted"/>
<accession>A0A177D247</accession>